<dbReference type="PANTHER" id="PTHR42648">
    <property type="entry name" value="TRANSPOSASE, PUTATIVE-RELATED"/>
    <property type="match status" value="1"/>
</dbReference>
<dbReference type="PROSITE" id="PS50994">
    <property type="entry name" value="INTEGRASE"/>
    <property type="match status" value="1"/>
</dbReference>
<dbReference type="GO" id="GO:0005634">
    <property type="term" value="C:nucleus"/>
    <property type="evidence" value="ECO:0007669"/>
    <property type="project" value="UniProtKB-SubCell"/>
</dbReference>
<dbReference type="GO" id="GO:0003677">
    <property type="term" value="F:DNA binding"/>
    <property type="evidence" value="ECO:0007669"/>
    <property type="project" value="UniProtKB-KW"/>
</dbReference>
<feature type="non-terminal residue" evidence="35">
    <location>
        <position position="460"/>
    </location>
</feature>
<dbReference type="FunFam" id="3.30.420.10:FF:000050">
    <property type="entry name" value="Transposon Ty2-DR3 Gag-Pol polyprotein"/>
    <property type="match status" value="1"/>
</dbReference>
<dbReference type="Pfam" id="PF22936">
    <property type="entry name" value="Pol_BBD"/>
    <property type="match status" value="1"/>
</dbReference>
<evidence type="ECO:0000256" key="6">
    <source>
        <dbReference type="ARBA" id="ARBA00022578"/>
    </source>
</evidence>
<dbReference type="AlphaFoldDB" id="B5VI24"/>
<evidence type="ECO:0000256" key="29">
    <source>
        <dbReference type="ARBA" id="ARBA00025590"/>
    </source>
</evidence>
<keyword evidence="8" id="KW-0645">Protease</keyword>
<evidence type="ECO:0000256" key="26">
    <source>
        <dbReference type="ARBA" id="ARBA00023172"/>
    </source>
</evidence>
<evidence type="ECO:0000259" key="34">
    <source>
        <dbReference type="PROSITE" id="PS50994"/>
    </source>
</evidence>
<accession>B5VI24</accession>
<evidence type="ECO:0000256" key="30">
    <source>
        <dbReference type="ARBA" id="ARBA00025615"/>
    </source>
</evidence>
<keyword evidence="18" id="KW-0067">ATP-binding</keyword>
<sequence length="460" mass="52178">MTTNLVLGQQQKESKPTRTIDSNDELPDHLLIDSGASQTLVRSAHYLHHATPNSEINIVDAQKQDIPINAIGNLHFNFQNGTKTSIKALHTPNIAYDLLSLSELANQNITACFTRNTLERSDGTVLAPIVKHGDFYWLSKKYLIPSHISKLTINNVNKSKSVNKYPYPLIHRMLGHANFRSIQKSLKKNAVTYLKESDIEWSNASTYQCPDCLIGKSTKHRHVKGSRLKYQESYEPFQYLHTDIFGPVHHLPKSAPSYFISFTDEKTRFQWVYPLHDRREESILNVFTSILAFIKNQFNARVLVIQMDRGSEYTNKTLHKFFTNRGITACYTTTADSRAHGVAERLNRTLLNDCRTLLHCSGLPNHLWFSAVEFSTIIRNSLVSPKNDKSARQHAGLAGLDITTILPFGQPVIVNNHNPDSKIHPRGIPGYALHPSRNSYGYIIYLPSLKKTVDTTNYVI</sequence>
<dbReference type="OrthoDB" id="4050849at2759"/>
<evidence type="ECO:0000256" key="1">
    <source>
        <dbReference type="ARBA" id="ARBA00000077"/>
    </source>
</evidence>
<dbReference type="GO" id="GO:0032196">
    <property type="term" value="P:transposition"/>
    <property type="evidence" value="ECO:0007669"/>
    <property type="project" value="UniProtKB-KW"/>
</dbReference>
<evidence type="ECO:0000256" key="21">
    <source>
        <dbReference type="ARBA" id="ARBA00022908"/>
    </source>
</evidence>
<evidence type="ECO:0000256" key="27">
    <source>
        <dbReference type="ARBA" id="ARBA00023242"/>
    </source>
</evidence>
<keyword evidence="15" id="KW-0863">Zinc-finger</keyword>
<dbReference type="EMBL" id="ABSV01000778">
    <property type="protein sequence ID" value="EDZ72420.1"/>
    <property type="molecule type" value="Genomic_DNA"/>
</dbReference>
<evidence type="ECO:0000256" key="15">
    <source>
        <dbReference type="ARBA" id="ARBA00022771"/>
    </source>
</evidence>
<comment type="catalytic activity">
    <reaction evidence="31">
        <text>DNA(n) + a 2'-deoxyribonucleoside 5'-triphosphate = DNA(n+1) + diphosphate</text>
        <dbReference type="Rhea" id="RHEA:22508"/>
        <dbReference type="Rhea" id="RHEA-COMP:17339"/>
        <dbReference type="Rhea" id="RHEA-COMP:17340"/>
        <dbReference type="ChEBI" id="CHEBI:33019"/>
        <dbReference type="ChEBI" id="CHEBI:61560"/>
        <dbReference type="ChEBI" id="CHEBI:173112"/>
        <dbReference type="EC" id="2.7.7.49"/>
    </reaction>
</comment>
<dbReference type="GO" id="GO:0003723">
    <property type="term" value="F:RNA binding"/>
    <property type="evidence" value="ECO:0007669"/>
    <property type="project" value="UniProtKB-KW"/>
</dbReference>
<dbReference type="InterPro" id="IPR001584">
    <property type="entry name" value="Integrase_cat-core"/>
</dbReference>
<evidence type="ECO:0000256" key="23">
    <source>
        <dbReference type="ARBA" id="ARBA00022932"/>
    </source>
</evidence>
<dbReference type="InterPro" id="IPR012337">
    <property type="entry name" value="RNaseH-like_sf"/>
</dbReference>
<evidence type="ECO:0000256" key="19">
    <source>
        <dbReference type="ARBA" id="ARBA00022842"/>
    </source>
</evidence>
<evidence type="ECO:0000256" key="11">
    <source>
        <dbReference type="ARBA" id="ARBA00022722"/>
    </source>
</evidence>
<dbReference type="GO" id="GO:0015074">
    <property type="term" value="P:DNA integration"/>
    <property type="evidence" value="ECO:0007669"/>
    <property type="project" value="UniProtKB-KW"/>
</dbReference>
<dbReference type="Gene3D" id="3.30.420.10">
    <property type="entry name" value="Ribonuclease H-like superfamily/Ribonuclease H"/>
    <property type="match status" value="1"/>
</dbReference>
<evidence type="ECO:0000256" key="20">
    <source>
        <dbReference type="ARBA" id="ARBA00022884"/>
    </source>
</evidence>
<dbReference type="GO" id="GO:0003887">
    <property type="term" value="F:DNA-directed DNA polymerase activity"/>
    <property type="evidence" value="ECO:0007669"/>
    <property type="project" value="UniProtKB-KW"/>
</dbReference>
<keyword evidence="27" id="KW-0539">Nucleus</keyword>
<evidence type="ECO:0000256" key="18">
    <source>
        <dbReference type="ARBA" id="ARBA00022840"/>
    </source>
</evidence>
<evidence type="ECO:0000256" key="4">
    <source>
        <dbReference type="ARBA" id="ARBA00004496"/>
    </source>
</evidence>
<keyword evidence="17" id="KW-0862">Zinc</keyword>
<proteinExistence type="predicted"/>
<organism evidence="35 36">
    <name type="scientific">Saccharomyces cerevisiae (strain AWRI1631)</name>
    <name type="common">Baker's yeast</name>
    <dbReference type="NCBI Taxonomy" id="545124"/>
    <lineage>
        <taxon>Eukaryota</taxon>
        <taxon>Fungi</taxon>
        <taxon>Dikarya</taxon>
        <taxon>Ascomycota</taxon>
        <taxon>Saccharomycotina</taxon>
        <taxon>Saccharomycetes</taxon>
        <taxon>Saccharomycetales</taxon>
        <taxon>Saccharomycetaceae</taxon>
        <taxon>Saccharomyces</taxon>
    </lineage>
</organism>
<dbReference type="InterPro" id="IPR036397">
    <property type="entry name" value="RNaseH_sf"/>
</dbReference>
<keyword evidence="6" id="KW-0815">Transposition</keyword>
<dbReference type="InterPro" id="IPR054722">
    <property type="entry name" value="PolX-like_BBD"/>
</dbReference>
<dbReference type="GO" id="GO:0005524">
    <property type="term" value="F:ATP binding"/>
    <property type="evidence" value="ECO:0007669"/>
    <property type="project" value="UniProtKB-KW"/>
</dbReference>
<feature type="region of interest" description="Disordered" evidence="33">
    <location>
        <begin position="1"/>
        <end position="22"/>
    </location>
</feature>
<evidence type="ECO:0000256" key="32">
    <source>
        <dbReference type="ARBA" id="ARBA00049244"/>
    </source>
</evidence>
<dbReference type="PANTHER" id="PTHR42648:SF11">
    <property type="entry name" value="TRANSPOSON TY4-P GAG-POL POLYPROTEIN"/>
    <property type="match status" value="1"/>
</dbReference>
<evidence type="ECO:0000256" key="31">
    <source>
        <dbReference type="ARBA" id="ARBA00048173"/>
    </source>
</evidence>
<keyword evidence="25" id="KW-0238">DNA-binding</keyword>
<evidence type="ECO:0000256" key="16">
    <source>
        <dbReference type="ARBA" id="ARBA00022801"/>
    </source>
</evidence>
<keyword evidence="20" id="KW-0694">RNA-binding</keyword>
<keyword evidence="9" id="KW-0808">Transferase</keyword>
<dbReference type="Proteomes" id="UP000008988">
    <property type="component" value="Unassembled WGS sequence"/>
</dbReference>
<keyword evidence="11" id="KW-0540">Nuclease</keyword>
<reference evidence="35 36" key="1">
    <citation type="journal article" date="2008" name="FEMS Yeast Res.">
        <title>Comparative genome analysis of a Saccharomyces cerevisiae wine strain.</title>
        <authorList>
            <person name="Borneman A.R."/>
            <person name="Forgan A.H."/>
            <person name="Pretorius I.S."/>
            <person name="Chambers P.J."/>
        </authorList>
    </citation>
    <scope>NUCLEOTIDE SEQUENCE [LARGE SCALE GENOMIC DNA]</scope>
    <source>
        <strain evidence="35 36">AWRI1631</strain>
    </source>
</reference>
<keyword evidence="28" id="KW-0511">Multifunctional enzyme</keyword>
<keyword evidence="26" id="KW-0233">DNA recombination</keyword>
<evidence type="ECO:0000313" key="35">
    <source>
        <dbReference type="EMBL" id="EDZ72420.1"/>
    </source>
</evidence>
<comment type="catalytic activity">
    <reaction evidence="32">
        <text>DNA(n) + a 2'-deoxyribonucleoside 5'-triphosphate = DNA(n+1) + diphosphate</text>
        <dbReference type="Rhea" id="RHEA:22508"/>
        <dbReference type="Rhea" id="RHEA-COMP:17339"/>
        <dbReference type="Rhea" id="RHEA-COMP:17340"/>
        <dbReference type="ChEBI" id="CHEBI:33019"/>
        <dbReference type="ChEBI" id="CHEBI:61560"/>
        <dbReference type="ChEBI" id="CHEBI:173112"/>
        <dbReference type="EC" id="2.7.7.7"/>
    </reaction>
</comment>
<evidence type="ECO:0000256" key="33">
    <source>
        <dbReference type="SAM" id="MobiDB-lite"/>
    </source>
</evidence>
<keyword evidence="21" id="KW-0229">DNA integration</keyword>
<keyword evidence="10" id="KW-0548">Nucleotidyltransferase</keyword>
<gene>
    <name evidence="35" type="ORF">AWRI1631_60600</name>
</gene>
<dbReference type="InterPro" id="IPR039537">
    <property type="entry name" value="Retrotran_Ty1/copia-like"/>
</dbReference>
<evidence type="ECO:0000256" key="22">
    <source>
        <dbReference type="ARBA" id="ARBA00022918"/>
    </source>
</evidence>
<keyword evidence="22" id="KW-0695">RNA-directed DNA polymerase</keyword>
<comment type="caution">
    <text evidence="35">The sequence shown here is derived from an EMBL/GenBank/DDBJ whole genome shotgun (WGS) entry which is preliminary data.</text>
</comment>
<keyword evidence="13" id="KW-0547">Nucleotide-binding</keyword>
<evidence type="ECO:0000256" key="10">
    <source>
        <dbReference type="ARBA" id="ARBA00022695"/>
    </source>
</evidence>
<dbReference type="GO" id="GO:0006508">
    <property type="term" value="P:proteolysis"/>
    <property type="evidence" value="ECO:0007669"/>
    <property type="project" value="UniProtKB-KW"/>
</dbReference>
<keyword evidence="23" id="KW-0239">DNA-directed DNA polymerase</keyword>
<evidence type="ECO:0000256" key="28">
    <source>
        <dbReference type="ARBA" id="ARBA00023268"/>
    </source>
</evidence>
<keyword evidence="19" id="KW-0460">Magnesium</keyword>
<dbReference type="InterPro" id="IPR025724">
    <property type="entry name" value="GAG-pre-integrase_dom"/>
</dbReference>
<dbReference type="GO" id="GO:0005737">
    <property type="term" value="C:cytoplasm"/>
    <property type="evidence" value="ECO:0007669"/>
    <property type="project" value="UniProtKB-SubCell"/>
</dbReference>
<dbReference type="GO" id="GO:0008233">
    <property type="term" value="F:peptidase activity"/>
    <property type="evidence" value="ECO:0007669"/>
    <property type="project" value="UniProtKB-KW"/>
</dbReference>
<comment type="subcellular location">
    <subcellularLocation>
        <location evidence="4">Cytoplasm</location>
    </subcellularLocation>
    <subcellularLocation>
        <location evidence="3">Nucleus</location>
    </subcellularLocation>
</comment>
<evidence type="ECO:0000256" key="8">
    <source>
        <dbReference type="ARBA" id="ARBA00022670"/>
    </source>
</evidence>
<dbReference type="Pfam" id="PF00665">
    <property type="entry name" value="rve"/>
    <property type="match status" value="1"/>
</dbReference>
<name>B5VI24_YEAS6</name>
<dbReference type="GO" id="GO:0004523">
    <property type="term" value="F:RNA-DNA hybrid ribonuclease activity"/>
    <property type="evidence" value="ECO:0007669"/>
    <property type="project" value="UniProtKB-EC"/>
</dbReference>
<evidence type="ECO:0000256" key="9">
    <source>
        <dbReference type="ARBA" id="ARBA00022679"/>
    </source>
</evidence>
<comment type="function">
    <text evidence="30">Integrase (IN) targets the VLP to the nucleus, where a subparticle preintegration complex (PIC) containing at least integrase and the newly synthesized dsDNA copy of the retrotransposon must transit the nuclear membrane. Once in the nucleus, integrase performs the integration of the dsDNA into the host genome.</text>
</comment>
<protein>
    <submittedName>
        <fullName evidence="35">YFL002W-Ap-like protein</fullName>
    </submittedName>
</protein>
<dbReference type="MEROPS" id="A11.003"/>
<keyword evidence="7" id="KW-1188">Viral release from host cell</keyword>
<evidence type="ECO:0000256" key="5">
    <source>
        <dbReference type="ARBA" id="ARBA00022490"/>
    </source>
</evidence>
<dbReference type="GO" id="GO:0008270">
    <property type="term" value="F:zinc ion binding"/>
    <property type="evidence" value="ECO:0007669"/>
    <property type="project" value="UniProtKB-KW"/>
</dbReference>
<evidence type="ECO:0000256" key="25">
    <source>
        <dbReference type="ARBA" id="ARBA00023125"/>
    </source>
</evidence>
<comment type="catalytic activity">
    <reaction evidence="1">
        <text>Endonucleolytic cleavage to 5'-phosphomonoester.</text>
        <dbReference type="EC" id="3.1.26.4"/>
    </reaction>
</comment>
<dbReference type="Pfam" id="PF13976">
    <property type="entry name" value="gag_pre-integrs"/>
    <property type="match status" value="1"/>
</dbReference>
<keyword evidence="16" id="KW-0378">Hydrolase</keyword>
<evidence type="ECO:0000256" key="2">
    <source>
        <dbReference type="ARBA" id="ARBA00002180"/>
    </source>
</evidence>
<keyword evidence="5" id="KW-0963">Cytoplasm</keyword>
<evidence type="ECO:0000256" key="3">
    <source>
        <dbReference type="ARBA" id="ARBA00004123"/>
    </source>
</evidence>
<dbReference type="GO" id="GO:0003964">
    <property type="term" value="F:RNA-directed DNA polymerase activity"/>
    <property type="evidence" value="ECO:0007669"/>
    <property type="project" value="UniProtKB-KW"/>
</dbReference>
<evidence type="ECO:0000313" key="36">
    <source>
        <dbReference type="Proteomes" id="UP000008988"/>
    </source>
</evidence>
<feature type="compositionally biased region" description="Polar residues" evidence="33">
    <location>
        <begin position="1"/>
        <end position="11"/>
    </location>
</feature>
<evidence type="ECO:0000256" key="13">
    <source>
        <dbReference type="ARBA" id="ARBA00022741"/>
    </source>
</evidence>
<keyword evidence="14" id="KW-0255">Endonuclease</keyword>
<evidence type="ECO:0000256" key="24">
    <source>
        <dbReference type="ARBA" id="ARBA00023113"/>
    </source>
</evidence>
<dbReference type="SUPFAM" id="SSF53098">
    <property type="entry name" value="Ribonuclease H-like"/>
    <property type="match status" value="1"/>
</dbReference>
<feature type="domain" description="Integrase catalytic" evidence="34">
    <location>
        <begin position="232"/>
        <end position="407"/>
    </location>
</feature>
<dbReference type="GO" id="GO:0006310">
    <property type="term" value="P:DNA recombination"/>
    <property type="evidence" value="ECO:0007669"/>
    <property type="project" value="UniProtKB-KW"/>
</dbReference>
<comment type="function">
    <text evidence="2">The aspartyl protease (PR) mediates the proteolytic cleavages of the Gag and Gag-Pol polyproteins after assembly of the VLP.</text>
</comment>
<evidence type="ECO:0000256" key="17">
    <source>
        <dbReference type="ARBA" id="ARBA00022833"/>
    </source>
</evidence>
<evidence type="ECO:0000256" key="12">
    <source>
        <dbReference type="ARBA" id="ARBA00022723"/>
    </source>
</evidence>
<comment type="function">
    <text evidence="29">Reverse transcriptase/ribonuclease H (RT) is a multifunctional enzyme that catalyzes the conversion of the retro-elements RNA genome into dsDNA within the VLP. The enzyme displays a DNA polymerase activity that can copy either DNA or RNA templates, and a ribonuclease H (RNase H) activity that cleaves the RNA strand of RNA-DNA heteroduplexes during plus-strand synthesis and hydrolyzes RNA primers. The conversion leads to a linear dsDNA copy of the retrotransposon that includes long terminal repeats (LTRs) at both ends.</text>
</comment>
<keyword evidence="12" id="KW-0479">Metal-binding</keyword>
<evidence type="ECO:0000256" key="7">
    <source>
        <dbReference type="ARBA" id="ARBA00022612"/>
    </source>
</evidence>
<keyword evidence="24" id="KW-0917">Virion maturation</keyword>
<evidence type="ECO:0000256" key="14">
    <source>
        <dbReference type="ARBA" id="ARBA00022759"/>
    </source>
</evidence>